<evidence type="ECO:0000256" key="3">
    <source>
        <dbReference type="ARBA" id="ARBA00022989"/>
    </source>
</evidence>
<keyword evidence="2 5" id="KW-0812">Transmembrane</keyword>
<evidence type="ECO:0000259" key="6">
    <source>
        <dbReference type="Pfam" id="PF00664"/>
    </source>
</evidence>
<sequence length="135" mass="14718">MSGDTVLIQDAMGEKVGKFIQLVSTFLGGFVIAFIKGCFLPLSCCHLFLSACDIRWSHVSSLIQDGISRQNAYAKAAIVVEQTIGSIRTEKKAVADYDKSLVKAYQSGVNEGGQVGLLYFIDSHYPLLFGFAKMI</sequence>
<feature type="domain" description="ABC transmembrane type-1" evidence="6">
    <location>
        <begin position="1"/>
        <end position="112"/>
    </location>
</feature>
<dbReference type="PANTHER" id="PTHR24222">
    <property type="entry name" value="ABC TRANSPORTER B FAMILY"/>
    <property type="match status" value="1"/>
</dbReference>
<name>A0AAW2XV85_9LAMI</name>
<dbReference type="SUPFAM" id="SSF90123">
    <property type="entry name" value="ABC transporter transmembrane region"/>
    <property type="match status" value="1"/>
</dbReference>
<dbReference type="InterPro" id="IPR036640">
    <property type="entry name" value="ABC1_TM_sf"/>
</dbReference>
<dbReference type="EMBL" id="JACGWN010000002">
    <property type="protein sequence ID" value="KAL0457893.1"/>
    <property type="molecule type" value="Genomic_DNA"/>
</dbReference>
<feature type="transmembrane region" description="Helical" evidence="5">
    <location>
        <begin position="19"/>
        <end position="42"/>
    </location>
</feature>
<dbReference type="Gene3D" id="1.20.1560.10">
    <property type="entry name" value="ABC transporter type 1, transmembrane domain"/>
    <property type="match status" value="1"/>
</dbReference>
<dbReference type="GO" id="GO:0140359">
    <property type="term" value="F:ABC-type transporter activity"/>
    <property type="evidence" value="ECO:0007669"/>
    <property type="project" value="InterPro"/>
</dbReference>
<evidence type="ECO:0000256" key="5">
    <source>
        <dbReference type="SAM" id="Phobius"/>
    </source>
</evidence>
<dbReference type="InterPro" id="IPR011527">
    <property type="entry name" value="ABC1_TM_dom"/>
</dbReference>
<evidence type="ECO:0000313" key="7">
    <source>
        <dbReference type="EMBL" id="KAL0457893.1"/>
    </source>
</evidence>
<evidence type="ECO:0000256" key="2">
    <source>
        <dbReference type="ARBA" id="ARBA00022692"/>
    </source>
</evidence>
<dbReference type="GO" id="GO:0005886">
    <property type="term" value="C:plasma membrane"/>
    <property type="evidence" value="ECO:0007669"/>
    <property type="project" value="TreeGrafter"/>
</dbReference>
<gene>
    <name evidence="7" type="ORF">Slati_0416500</name>
</gene>
<evidence type="ECO:0000256" key="1">
    <source>
        <dbReference type="ARBA" id="ARBA00004141"/>
    </source>
</evidence>
<proteinExistence type="predicted"/>
<comment type="caution">
    <text evidence="7">The sequence shown here is derived from an EMBL/GenBank/DDBJ whole genome shotgun (WGS) entry which is preliminary data.</text>
</comment>
<reference evidence="7" key="2">
    <citation type="journal article" date="2024" name="Plant">
        <title>Genomic evolution and insights into agronomic trait innovations of Sesamum species.</title>
        <authorList>
            <person name="Miao H."/>
            <person name="Wang L."/>
            <person name="Qu L."/>
            <person name="Liu H."/>
            <person name="Sun Y."/>
            <person name="Le M."/>
            <person name="Wang Q."/>
            <person name="Wei S."/>
            <person name="Zheng Y."/>
            <person name="Lin W."/>
            <person name="Duan Y."/>
            <person name="Cao H."/>
            <person name="Xiong S."/>
            <person name="Wang X."/>
            <person name="Wei L."/>
            <person name="Li C."/>
            <person name="Ma Q."/>
            <person name="Ju M."/>
            <person name="Zhao R."/>
            <person name="Li G."/>
            <person name="Mu C."/>
            <person name="Tian Q."/>
            <person name="Mei H."/>
            <person name="Zhang T."/>
            <person name="Gao T."/>
            <person name="Zhang H."/>
        </authorList>
    </citation>
    <scope>NUCLEOTIDE SEQUENCE</scope>
    <source>
        <strain evidence="7">KEN1</strain>
    </source>
</reference>
<keyword evidence="4 5" id="KW-0472">Membrane</keyword>
<dbReference type="GO" id="GO:0005524">
    <property type="term" value="F:ATP binding"/>
    <property type="evidence" value="ECO:0007669"/>
    <property type="project" value="InterPro"/>
</dbReference>
<evidence type="ECO:0000256" key="4">
    <source>
        <dbReference type="ARBA" id="ARBA00023136"/>
    </source>
</evidence>
<accession>A0AAW2XV85</accession>
<dbReference type="Pfam" id="PF00664">
    <property type="entry name" value="ABC_membrane"/>
    <property type="match status" value="1"/>
</dbReference>
<dbReference type="PANTHER" id="PTHR24222:SF63">
    <property type="entry name" value="ATP BINDING CASSETTE SUBFAMILY B"/>
    <property type="match status" value="1"/>
</dbReference>
<dbReference type="InterPro" id="IPR039421">
    <property type="entry name" value="Type_1_exporter"/>
</dbReference>
<dbReference type="AlphaFoldDB" id="A0AAW2XV85"/>
<protein>
    <submittedName>
        <fullName evidence="7">ABC transporter B family member 4</fullName>
    </submittedName>
</protein>
<reference evidence="7" key="1">
    <citation type="submission" date="2020-06" db="EMBL/GenBank/DDBJ databases">
        <authorList>
            <person name="Li T."/>
            <person name="Hu X."/>
            <person name="Zhang T."/>
            <person name="Song X."/>
            <person name="Zhang H."/>
            <person name="Dai N."/>
            <person name="Sheng W."/>
            <person name="Hou X."/>
            <person name="Wei L."/>
        </authorList>
    </citation>
    <scope>NUCLEOTIDE SEQUENCE</scope>
    <source>
        <strain evidence="7">KEN1</strain>
        <tissue evidence="7">Leaf</tissue>
    </source>
</reference>
<organism evidence="7">
    <name type="scientific">Sesamum latifolium</name>
    <dbReference type="NCBI Taxonomy" id="2727402"/>
    <lineage>
        <taxon>Eukaryota</taxon>
        <taxon>Viridiplantae</taxon>
        <taxon>Streptophyta</taxon>
        <taxon>Embryophyta</taxon>
        <taxon>Tracheophyta</taxon>
        <taxon>Spermatophyta</taxon>
        <taxon>Magnoliopsida</taxon>
        <taxon>eudicotyledons</taxon>
        <taxon>Gunneridae</taxon>
        <taxon>Pentapetalae</taxon>
        <taxon>asterids</taxon>
        <taxon>lamiids</taxon>
        <taxon>Lamiales</taxon>
        <taxon>Pedaliaceae</taxon>
        <taxon>Sesamum</taxon>
    </lineage>
</organism>
<keyword evidence="3 5" id="KW-1133">Transmembrane helix</keyword>
<comment type="subcellular location">
    <subcellularLocation>
        <location evidence="1">Membrane</location>
        <topology evidence="1">Multi-pass membrane protein</topology>
    </subcellularLocation>
</comment>